<proteinExistence type="predicted"/>
<evidence type="ECO:0000313" key="1">
    <source>
        <dbReference type="EMBL" id="KAJ7605199.1"/>
    </source>
</evidence>
<dbReference type="Gene3D" id="3.80.10.10">
    <property type="entry name" value="Ribonuclease Inhibitor"/>
    <property type="match status" value="1"/>
</dbReference>
<reference evidence="1" key="1">
    <citation type="submission" date="2023-03" db="EMBL/GenBank/DDBJ databases">
        <title>Massive genome expansion in bonnet fungi (Mycena s.s.) driven by repeated elements and novel gene families across ecological guilds.</title>
        <authorList>
            <consortium name="Lawrence Berkeley National Laboratory"/>
            <person name="Harder C.B."/>
            <person name="Miyauchi S."/>
            <person name="Viragh M."/>
            <person name="Kuo A."/>
            <person name="Thoen E."/>
            <person name="Andreopoulos B."/>
            <person name="Lu D."/>
            <person name="Skrede I."/>
            <person name="Drula E."/>
            <person name="Henrissat B."/>
            <person name="Morin E."/>
            <person name="Kohler A."/>
            <person name="Barry K."/>
            <person name="LaButti K."/>
            <person name="Morin E."/>
            <person name="Salamov A."/>
            <person name="Lipzen A."/>
            <person name="Mereny Z."/>
            <person name="Hegedus B."/>
            <person name="Baldrian P."/>
            <person name="Stursova M."/>
            <person name="Weitz H."/>
            <person name="Taylor A."/>
            <person name="Grigoriev I.V."/>
            <person name="Nagy L.G."/>
            <person name="Martin F."/>
            <person name="Kauserud H."/>
        </authorList>
    </citation>
    <scope>NUCLEOTIDE SEQUENCE</scope>
    <source>
        <strain evidence="1">9284</strain>
    </source>
</reference>
<organism evidence="1 2">
    <name type="scientific">Roridomyces roridus</name>
    <dbReference type="NCBI Taxonomy" id="1738132"/>
    <lineage>
        <taxon>Eukaryota</taxon>
        <taxon>Fungi</taxon>
        <taxon>Dikarya</taxon>
        <taxon>Basidiomycota</taxon>
        <taxon>Agaricomycotina</taxon>
        <taxon>Agaricomycetes</taxon>
        <taxon>Agaricomycetidae</taxon>
        <taxon>Agaricales</taxon>
        <taxon>Marasmiineae</taxon>
        <taxon>Mycenaceae</taxon>
        <taxon>Roridomyces</taxon>
    </lineage>
</organism>
<dbReference type="Proteomes" id="UP001221142">
    <property type="component" value="Unassembled WGS sequence"/>
</dbReference>
<protein>
    <recommendedName>
        <fullName evidence="3">F-box domain-containing protein</fullName>
    </recommendedName>
</protein>
<gene>
    <name evidence="1" type="ORF">FB45DRAFT_879733</name>
</gene>
<dbReference type="InterPro" id="IPR032675">
    <property type="entry name" value="LRR_dom_sf"/>
</dbReference>
<evidence type="ECO:0000313" key="2">
    <source>
        <dbReference type="Proteomes" id="UP001221142"/>
    </source>
</evidence>
<comment type="caution">
    <text evidence="1">The sequence shown here is derived from an EMBL/GenBank/DDBJ whole genome shotgun (WGS) entry which is preliminary data.</text>
</comment>
<name>A0AAD7AZ93_9AGAR</name>
<dbReference type="SUPFAM" id="SSF52047">
    <property type="entry name" value="RNI-like"/>
    <property type="match status" value="1"/>
</dbReference>
<keyword evidence="2" id="KW-1185">Reference proteome</keyword>
<dbReference type="AlphaFoldDB" id="A0AAD7AZ93"/>
<sequence>MASPMQVQELVDHCLIFLDSPNLRACALVTRAWAANAQAHLFRRVSFRMPTAMTNEQRWYHLHSAPHLMRHVQYLEVVSESLPPAVFDAICRSPLLRPQHASIDLGGRALASLAATALQEFVSQPTLRRLKFRCNFADPALFLLIWARCSPAIRHLDLAATDLVAQASGTPALPLEPIPPHAKRTRLTTLAITASSHGVNDWLFHELSPFDCTSLKALSILGHPQLTGWVDTSFPPTIRNIEIFDFVAWGVPPVITLSAFPRLRILRLHLRGFPYALPVLATLSSSSAIQKIVLTLHYPLDDSLQDVDRRMCELPIDPLPVVELEIALDGRWWRSAKKRFFPLLDANSRIQGVDPPTDWLSDCIASLGG</sequence>
<dbReference type="EMBL" id="JARKIF010000080">
    <property type="protein sequence ID" value="KAJ7605199.1"/>
    <property type="molecule type" value="Genomic_DNA"/>
</dbReference>
<evidence type="ECO:0008006" key="3">
    <source>
        <dbReference type="Google" id="ProtNLM"/>
    </source>
</evidence>
<accession>A0AAD7AZ93</accession>